<keyword evidence="3" id="KW-0238">DNA-binding</keyword>
<dbReference type="Gene3D" id="1.10.10.10">
    <property type="entry name" value="Winged helix-like DNA-binding domain superfamily/Winged helix DNA-binding domain"/>
    <property type="match status" value="1"/>
</dbReference>
<keyword evidence="7" id="KW-1185">Reference proteome</keyword>
<feature type="domain" description="HTH lysR-type" evidence="5">
    <location>
        <begin position="4"/>
        <end position="62"/>
    </location>
</feature>
<dbReference type="InterPro" id="IPR050176">
    <property type="entry name" value="LTTR"/>
</dbReference>
<evidence type="ECO:0000313" key="6">
    <source>
        <dbReference type="EMBL" id="KNG93599.1"/>
    </source>
</evidence>
<dbReference type="AlphaFoldDB" id="A0A0L1JPB0"/>
<dbReference type="Pfam" id="PF00126">
    <property type="entry name" value="HTH_1"/>
    <property type="match status" value="1"/>
</dbReference>
<organism evidence="6 7">
    <name type="scientific">Pseudaestuariivita atlantica</name>
    <dbReference type="NCBI Taxonomy" id="1317121"/>
    <lineage>
        <taxon>Bacteria</taxon>
        <taxon>Pseudomonadati</taxon>
        <taxon>Pseudomonadota</taxon>
        <taxon>Alphaproteobacteria</taxon>
        <taxon>Rhodobacterales</taxon>
        <taxon>Paracoccaceae</taxon>
        <taxon>Pseudaestuariivita</taxon>
    </lineage>
</organism>
<evidence type="ECO:0000313" key="7">
    <source>
        <dbReference type="Proteomes" id="UP000036938"/>
    </source>
</evidence>
<dbReference type="OrthoDB" id="7768317at2"/>
<evidence type="ECO:0000256" key="2">
    <source>
        <dbReference type="ARBA" id="ARBA00023015"/>
    </source>
</evidence>
<dbReference type="PANTHER" id="PTHR30579">
    <property type="entry name" value="TRANSCRIPTIONAL REGULATOR"/>
    <property type="match status" value="1"/>
</dbReference>
<dbReference type="GO" id="GO:0003700">
    <property type="term" value="F:DNA-binding transcription factor activity"/>
    <property type="evidence" value="ECO:0007669"/>
    <property type="project" value="InterPro"/>
</dbReference>
<evidence type="ECO:0000256" key="3">
    <source>
        <dbReference type="ARBA" id="ARBA00023125"/>
    </source>
</evidence>
<proteinExistence type="inferred from homology"/>
<dbReference type="InterPro" id="IPR005119">
    <property type="entry name" value="LysR_subst-bd"/>
</dbReference>
<comment type="caution">
    <text evidence="6">The sequence shown here is derived from an EMBL/GenBank/DDBJ whole genome shotgun (WGS) entry which is preliminary data.</text>
</comment>
<dbReference type="Proteomes" id="UP000036938">
    <property type="component" value="Unassembled WGS sequence"/>
</dbReference>
<sequence length="283" mass="30733">MQMLDWNDLKYLLALFRQGSLKGAARIVGVSDTTVARRLAAMEQALGVTLFVRSHAGQYVATDAAKAMIRHAETVERETLALHDHAGQQAQGVAGVVRISSVPIIVNRVLTRAVRDLLDAHPGVSVELVPASQNLSLSRREADLAVRFARPHGGGLRTKAQKLGEMGFAAYAAAGADADGMAWIGYDETHAHLPQAHWIEKSRPQVRLRVADVETALESAAAGIGKTLLPRMIADADPRLQRLETGKDARLPRREVWMLSHADQAERGSVAAVKAWLTGLNWQ</sequence>
<dbReference type="SUPFAM" id="SSF53850">
    <property type="entry name" value="Periplasmic binding protein-like II"/>
    <property type="match status" value="1"/>
</dbReference>
<keyword evidence="4" id="KW-0804">Transcription</keyword>
<dbReference type="InterPro" id="IPR036388">
    <property type="entry name" value="WH-like_DNA-bd_sf"/>
</dbReference>
<dbReference type="EMBL" id="AQQZ01000004">
    <property type="protein sequence ID" value="KNG93599.1"/>
    <property type="molecule type" value="Genomic_DNA"/>
</dbReference>
<dbReference type="Gene3D" id="3.40.190.290">
    <property type="match status" value="1"/>
</dbReference>
<name>A0A0L1JPB0_9RHOB</name>
<evidence type="ECO:0000259" key="5">
    <source>
        <dbReference type="PROSITE" id="PS50931"/>
    </source>
</evidence>
<protein>
    <recommendedName>
        <fullName evidence="5">HTH lysR-type domain-containing protein</fullName>
    </recommendedName>
</protein>
<dbReference type="CDD" id="cd05466">
    <property type="entry name" value="PBP2_LTTR_substrate"/>
    <property type="match status" value="1"/>
</dbReference>
<dbReference type="GO" id="GO:0003677">
    <property type="term" value="F:DNA binding"/>
    <property type="evidence" value="ECO:0007669"/>
    <property type="project" value="UniProtKB-KW"/>
</dbReference>
<evidence type="ECO:0000256" key="1">
    <source>
        <dbReference type="ARBA" id="ARBA00009437"/>
    </source>
</evidence>
<accession>A0A0L1JPB0</accession>
<dbReference type="PANTHER" id="PTHR30579:SF3">
    <property type="entry name" value="TRANSCRIPTIONAL REGULATORY PROTEIN"/>
    <property type="match status" value="1"/>
</dbReference>
<evidence type="ECO:0000256" key="4">
    <source>
        <dbReference type="ARBA" id="ARBA00023163"/>
    </source>
</evidence>
<keyword evidence="2" id="KW-0805">Transcription regulation</keyword>
<reference evidence="6 7" key="1">
    <citation type="journal article" date="2015" name="Int. J. Syst. Evol. Microbiol.">
        <title>Aestuariivita atlantica sp. nov., isolated from deep sea sediment of the Atlantic Ocean.</title>
        <authorList>
            <person name="Li G."/>
            <person name="Lai Q."/>
            <person name="Du Y."/>
            <person name="Liu X."/>
            <person name="Sun F."/>
            <person name="Shao Z."/>
        </authorList>
    </citation>
    <scope>NUCLEOTIDE SEQUENCE [LARGE SCALE GENOMIC DNA]</scope>
    <source>
        <strain evidence="6 7">22II-S11-z3</strain>
    </source>
</reference>
<dbReference type="STRING" id="1317121.ATO11_10330"/>
<comment type="similarity">
    <text evidence="1">Belongs to the LysR transcriptional regulatory family.</text>
</comment>
<dbReference type="InterPro" id="IPR036390">
    <property type="entry name" value="WH_DNA-bd_sf"/>
</dbReference>
<gene>
    <name evidence="6" type="ORF">ATO11_10330</name>
</gene>
<dbReference type="Pfam" id="PF03466">
    <property type="entry name" value="LysR_substrate"/>
    <property type="match status" value="1"/>
</dbReference>
<dbReference type="PROSITE" id="PS50931">
    <property type="entry name" value="HTH_LYSR"/>
    <property type="match status" value="1"/>
</dbReference>
<dbReference type="SUPFAM" id="SSF46785">
    <property type="entry name" value="Winged helix' DNA-binding domain"/>
    <property type="match status" value="1"/>
</dbReference>
<dbReference type="InterPro" id="IPR000847">
    <property type="entry name" value="LysR_HTH_N"/>
</dbReference>